<dbReference type="Pfam" id="PF13730">
    <property type="entry name" value="HTH_36"/>
    <property type="match status" value="1"/>
</dbReference>
<feature type="region of interest" description="Disordered" evidence="1">
    <location>
        <begin position="233"/>
        <end position="276"/>
    </location>
</feature>
<dbReference type="STRING" id="1423724.FC32_GL001296"/>
<keyword evidence="3" id="KW-1185">Reference proteome</keyword>
<accession>A0A0R1TUY1</accession>
<dbReference type="Proteomes" id="UP000051324">
    <property type="component" value="Unassembled WGS sequence"/>
</dbReference>
<dbReference type="OrthoDB" id="2330041at2"/>
<evidence type="ECO:0000256" key="1">
    <source>
        <dbReference type="SAM" id="MobiDB-lite"/>
    </source>
</evidence>
<name>A0A0R1TUY1_9LACO</name>
<sequence length="314" mass="36323">MAEQEFAGVRLFLNIPAEVAHDPRFKSDKSILLFGEIFSMLNVTGSFFMSNKEMAKRIRAKSEKTVQNCLSELEKLGYIKREIITDKKSGKVIGRGRITSPYCNRFIGGVTDYVPPRNEIHPGGVTDYAIKEQSNRTSNNRSTDKSVDRVSKKQLEEDFNKLWKLYPRKEGKKKAFEAYKRAIKKGTTNKEIQTGIVNYLTQIRVQRTSKQYIKQGSTWFNGECWNDEYNTGGNSSSVNKRNHPSSAPAEQRTASDLEREERESRRDAFPMQYKNHPEWFSEEDVKNILEEFPELREKVLEIERARAKSDRNVS</sequence>
<dbReference type="RefSeq" id="WP_025087828.1">
    <property type="nucleotide sequence ID" value="NZ_AZFT01000053.1"/>
</dbReference>
<dbReference type="EMBL" id="AZFT01000053">
    <property type="protein sequence ID" value="KRL84020.1"/>
    <property type="molecule type" value="Genomic_DNA"/>
</dbReference>
<feature type="compositionally biased region" description="Basic and acidic residues" evidence="1">
    <location>
        <begin position="253"/>
        <end position="268"/>
    </location>
</feature>
<dbReference type="PATRIC" id="fig|1423724.4.peg.1354"/>
<reference evidence="2 3" key="1">
    <citation type="journal article" date="2015" name="Genome Announc.">
        <title>Expanding the biotechnology potential of lactobacilli through comparative genomics of 213 strains and associated genera.</title>
        <authorList>
            <person name="Sun Z."/>
            <person name="Harris H.M."/>
            <person name="McCann A."/>
            <person name="Guo C."/>
            <person name="Argimon S."/>
            <person name="Zhang W."/>
            <person name="Yang X."/>
            <person name="Jeffery I.B."/>
            <person name="Cooney J.C."/>
            <person name="Kagawa T.F."/>
            <person name="Liu W."/>
            <person name="Song Y."/>
            <person name="Salvetti E."/>
            <person name="Wrobel A."/>
            <person name="Rasinkangas P."/>
            <person name="Parkhill J."/>
            <person name="Rea M.C."/>
            <person name="O'Sullivan O."/>
            <person name="Ritari J."/>
            <person name="Douillard F.P."/>
            <person name="Paul Ross R."/>
            <person name="Yang R."/>
            <person name="Briner A.E."/>
            <person name="Felis G.E."/>
            <person name="de Vos W.M."/>
            <person name="Barrangou R."/>
            <person name="Klaenhammer T.R."/>
            <person name="Caufield P.W."/>
            <person name="Cui Y."/>
            <person name="Zhang H."/>
            <person name="O'Toole P.W."/>
        </authorList>
    </citation>
    <scope>NUCLEOTIDE SEQUENCE [LARGE SCALE GENOMIC DNA]</scope>
    <source>
        <strain evidence="2 3">DSM 16634</strain>
    </source>
</reference>
<evidence type="ECO:0000313" key="2">
    <source>
        <dbReference type="EMBL" id="KRL84020.1"/>
    </source>
</evidence>
<organism evidence="2 3">
    <name type="scientific">Ligilactobacillus apodemi DSM 16634 = JCM 16172</name>
    <dbReference type="NCBI Taxonomy" id="1423724"/>
    <lineage>
        <taxon>Bacteria</taxon>
        <taxon>Bacillati</taxon>
        <taxon>Bacillota</taxon>
        <taxon>Bacilli</taxon>
        <taxon>Lactobacillales</taxon>
        <taxon>Lactobacillaceae</taxon>
        <taxon>Ligilactobacillus</taxon>
    </lineage>
</organism>
<dbReference type="eggNOG" id="COG3756">
    <property type="taxonomic scope" value="Bacteria"/>
</dbReference>
<dbReference type="Gene3D" id="1.10.10.10">
    <property type="entry name" value="Winged helix-like DNA-binding domain superfamily/Winged helix DNA-binding domain"/>
    <property type="match status" value="1"/>
</dbReference>
<gene>
    <name evidence="2" type="ORF">FC32_GL001296</name>
</gene>
<dbReference type="AlphaFoldDB" id="A0A0R1TUY1"/>
<dbReference type="InterPro" id="IPR036388">
    <property type="entry name" value="WH-like_DNA-bd_sf"/>
</dbReference>
<comment type="caution">
    <text evidence="2">The sequence shown here is derived from an EMBL/GenBank/DDBJ whole genome shotgun (WGS) entry which is preliminary data.</text>
</comment>
<evidence type="ECO:0008006" key="4">
    <source>
        <dbReference type="Google" id="ProtNLM"/>
    </source>
</evidence>
<evidence type="ECO:0000313" key="3">
    <source>
        <dbReference type="Proteomes" id="UP000051324"/>
    </source>
</evidence>
<protein>
    <recommendedName>
        <fullName evidence="4">Helix-turn-helix domain-containing protein</fullName>
    </recommendedName>
</protein>
<proteinExistence type="predicted"/>